<keyword evidence="8" id="KW-1207">Sterol metabolism</keyword>
<evidence type="ECO:0000259" key="17">
    <source>
        <dbReference type="Pfam" id="PF01266"/>
    </source>
</evidence>
<evidence type="ECO:0000256" key="4">
    <source>
        <dbReference type="ARBA" id="ARBA00022630"/>
    </source>
</evidence>
<evidence type="ECO:0000256" key="1">
    <source>
        <dbReference type="ARBA" id="ARBA00001974"/>
    </source>
</evidence>
<evidence type="ECO:0000256" key="9">
    <source>
        <dbReference type="ARBA" id="ARBA00023221"/>
    </source>
</evidence>
<feature type="domain" description="FAD dependent oxidoreductase" evidence="17">
    <location>
        <begin position="7"/>
        <end position="41"/>
    </location>
</feature>
<dbReference type="InterPro" id="IPR006076">
    <property type="entry name" value="FAD-dep_OxRdtase"/>
</dbReference>
<dbReference type="InterPro" id="IPR036188">
    <property type="entry name" value="FAD/NAD-bd_sf"/>
</dbReference>
<dbReference type="OrthoDB" id="9798604at2"/>
<keyword evidence="9" id="KW-0753">Steroid metabolism</keyword>
<evidence type="ECO:0000256" key="11">
    <source>
        <dbReference type="ARBA" id="ARBA00038856"/>
    </source>
</evidence>
<evidence type="ECO:0000256" key="5">
    <source>
        <dbReference type="ARBA" id="ARBA00022827"/>
    </source>
</evidence>
<keyword evidence="6" id="KW-0560">Oxidoreductase</keyword>
<evidence type="ECO:0000256" key="7">
    <source>
        <dbReference type="ARBA" id="ARBA00023098"/>
    </source>
</evidence>
<evidence type="ECO:0000259" key="18">
    <source>
        <dbReference type="Pfam" id="PF05199"/>
    </source>
</evidence>
<organism evidence="19 20">
    <name type="scientific">Actinacidiphila glaucinigra</name>
    <dbReference type="NCBI Taxonomy" id="235986"/>
    <lineage>
        <taxon>Bacteria</taxon>
        <taxon>Bacillati</taxon>
        <taxon>Actinomycetota</taxon>
        <taxon>Actinomycetes</taxon>
        <taxon>Kitasatosporales</taxon>
        <taxon>Streptomycetaceae</taxon>
        <taxon>Actinacidiphila</taxon>
    </lineage>
</organism>
<keyword evidence="7" id="KW-0443">Lipid metabolism</keyword>
<sequence length="549" mass="57742">MSPQTTDVLVIGSGFGGAIPAYHLAAAGARVTVLERGPRLATEEFTHDLGLGAYPRIVDVIKGDGISVVAGNCVGGGSVVYFAASLRAPSFVFDRRDAAGRRLWPASLSRAALDPWYEQVEQALPVTKLDWPDVSYAGGVLAAACDRAGHTCNPVPVAVDRARCTDCNWMLSGCRFGAKRSMLLNYLPAAEAHGAEIRPLHEVQLIRPSTVPGYRYAVDHITLDPSDYTCPTGAGTLHTKVLVLAAGAVGTPVLLQRSALALGGVPPAVGGYFSGNGDRVSVAEMDEGKVRSLLGLSRSATVAYEALHIGMPITAASFDRLDASAPQFSRFTLQQIYFPAVTNTLAQTAGQRWSGVAKKQMRARWRSWLTVLAMTEDEAEGSFGVPPLTGSFTRLANGLGLGTMRFAPTSGTRRGWAEADTHTRAVLERDGLATVRPWSEDVAGTVTAHPLASCRLGDSAAISALTELNELRTHPGLFVTDGSAVPTSLTVNPSLTIAALAERACPAIAARCAQYGVPVRYAPSDPLTGATRRGEVAEAARAVAVRAGA</sequence>
<evidence type="ECO:0000256" key="3">
    <source>
        <dbReference type="ARBA" id="ARBA00022548"/>
    </source>
</evidence>
<dbReference type="GO" id="GO:0016995">
    <property type="term" value="F:cholesterol oxidase activity"/>
    <property type="evidence" value="ECO:0007669"/>
    <property type="project" value="UniProtKB-EC"/>
</dbReference>
<comment type="pathway">
    <text evidence="12">Steroid metabolism; cholesterol degradation.</text>
</comment>
<dbReference type="Gene3D" id="3.50.50.60">
    <property type="entry name" value="FAD/NAD(P)-binding domain"/>
    <property type="match status" value="4"/>
</dbReference>
<evidence type="ECO:0000256" key="12">
    <source>
        <dbReference type="ARBA" id="ARBA00049645"/>
    </source>
</evidence>
<keyword evidence="20" id="KW-1185">Reference proteome</keyword>
<evidence type="ECO:0000256" key="14">
    <source>
        <dbReference type="ARBA" id="ARBA00049744"/>
    </source>
</evidence>
<keyword evidence="10" id="KW-0413">Isomerase</keyword>
<dbReference type="Pfam" id="PF01266">
    <property type="entry name" value="DAO"/>
    <property type="match status" value="1"/>
</dbReference>
<dbReference type="Proteomes" id="UP000198280">
    <property type="component" value="Unassembled WGS sequence"/>
</dbReference>
<dbReference type="GO" id="GO:0008203">
    <property type="term" value="P:cholesterol metabolic process"/>
    <property type="evidence" value="ECO:0007669"/>
    <property type="project" value="UniProtKB-KW"/>
</dbReference>
<keyword evidence="3" id="KW-0153">Cholesterol metabolism</keyword>
<dbReference type="Pfam" id="PF00732">
    <property type="entry name" value="GMC_oxred_N"/>
    <property type="match status" value="1"/>
</dbReference>
<evidence type="ECO:0000256" key="15">
    <source>
        <dbReference type="ARBA" id="ARBA00049778"/>
    </source>
</evidence>
<protein>
    <recommendedName>
        <fullName evidence="14">Cholesterol oxidase</fullName>
        <ecNumber evidence="13">1.1.3.6</ecNumber>
        <ecNumber evidence="11">5.3.3.1</ecNumber>
    </recommendedName>
    <alternativeName>
        <fullName evidence="15">Cholesterol isomerase</fullName>
    </alternativeName>
</protein>
<dbReference type="RefSeq" id="WP_089223831.1">
    <property type="nucleotide sequence ID" value="NZ_FZOF01000005.1"/>
</dbReference>
<dbReference type="AlphaFoldDB" id="A0A239E1E6"/>
<keyword evidence="4" id="KW-0285">Flavoprotein</keyword>
<dbReference type="GO" id="GO:0050660">
    <property type="term" value="F:flavin adenine dinucleotide binding"/>
    <property type="evidence" value="ECO:0007669"/>
    <property type="project" value="InterPro"/>
</dbReference>
<keyword evidence="5" id="KW-0274">FAD</keyword>
<comment type="similarity">
    <text evidence="2">Belongs to the GMC oxidoreductase family.</text>
</comment>
<feature type="domain" description="Glucose-methanol-choline oxidoreductase N-terminal" evidence="16">
    <location>
        <begin position="66"/>
        <end position="260"/>
    </location>
</feature>
<dbReference type="EC" id="1.1.3.6" evidence="13"/>
<evidence type="ECO:0000256" key="2">
    <source>
        <dbReference type="ARBA" id="ARBA00010790"/>
    </source>
</evidence>
<dbReference type="EC" id="5.3.3.1" evidence="11"/>
<dbReference type="Pfam" id="PF05199">
    <property type="entry name" value="GMC_oxred_C"/>
    <property type="match status" value="1"/>
</dbReference>
<dbReference type="PANTHER" id="PTHR47470">
    <property type="entry name" value="CHOLESTEROL OXIDASE"/>
    <property type="match status" value="1"/>
</dbReference>
<evidence type="ECO:0000256" key="6">
    <source>
        <dbReference type="ARBA" id="ARBA00023002"/>
    </source>
</evidence>
<evidence type="ECO:0000259" key="16">
    <source>
        <dbReference type="Pfam" id="PF00732"/>
    </source>
</evidence>
<dbReference type="EMBL" id="FZOF01000005">
    <property type="protein sequence ID" value="SNS38555.1"/>
    <property type="molecule type" value="Genomic_DNA"/>
</dbReference>
<evidence type="ECO:0000313" key="20">
    <source>
        <dbReference type="Proteomes" id="UP000198280"/>
    </source>
</evidence>
<dbReference type="InterPro" id="IPR052542">
    <property type="entry name" value="Cholesterol_Oxidase"/>
</dbReference>
<evidence type="ECO:0000256" key="10">
    <source>
        <dbReference type="ARBA" id="ARBA00023235"/>
    </source>
</evidence>
<comment type="cofactor">
    <cofactor evidence="1">
        <name>FAD</name>
        <dbReference type="ChEBI" id="CHEBI:57692"/>
    </cofactor>
</comment>
<dbReference type="PANTHER" id="PTHR47470:SF1">
    <property type="entry name" value="FAD-DEPENDENT OXIDOREDUCTASE 2 FAD BINDING DOMAIN-CONTAINING PROTEIN"/>
    <property type="match status" value="1"/>
</dbReference>
<evidence type="ECO:0000256" key="8">
    <source>
        <dbReference type="ARBA" id="ARBA00023166"/>
    </source>
</evidence>
<dbReference type="InterPro" id="IPR000172">
    <property type="entry name" value="GMC_OxRdtase_N"/>
</dbReference>
<proteinExistence type="inferred from homology"/>
<dbReference type="InterPro" id="IPR007867">
    <property type="entry name" value="GMC_OxRtase_C"/>
</dbReference>
<reference evidence="19 20" key="1">
    <citation type="submission" date="2017-06" db="EMBL/GenBank/DDBJ databases">
        <authorList>
            <person name="Kim H.J."/>
            <person name="Triplett B.A."/>
        </authorList>
    </citation>
    <scope>NUCLEOTIDE SEQUENCE [LARGE SCALE GENOMIC DNA]</scope>
    <source>
        <strain evidence="19 20">CGMCC 4.1858</strain>
    </source>
</reference>
<dbReference type="SUPFAM" id="SSF51905">
    <property type="entry name" value="FAD/NAD(P)-binding domain"/>
    <property type="match status" value="1"/>
</dbReference>
<feature type="domain" description="Glucose-methanol-choline oxidoreductase C-terminal" evidence="18">
    <location>
        <begin position="445"/>
        <end position="501"/>
    </location>
</feature>
<dbReference type="GO" id="GO:0004769">
    <property type="term" value="F:steroid Delta-isomerase activity"/>
    <property type="evidence" value="ECO:0007669"/>
    <property type="project" value="UniProtKB-EC"/>
</dbReference>
<gene>
    <name evidence="19" type="ORF">SAMN05216252_105273</name>
</gene>
<evidence type="ECO:0000256" key="13">
    <source>
        <dbReference type="ARBA" id="ARBA00049723"/>
    </source>
</evidence>
<name>A0A239E1E6_9ACTN</name>
<accession>A0A239E1E6</accession>
<evidence type="ECO:0000313" key="19">
    <source>
        <dbReference type="EMBL" id="SNS38555.1"/>
    </source>
</evidence>